<keyword evidence="5" id="KW-0539">Nucleus</keyword>
<organism evidence="8 9">
    <name type="scientific">Punica granatum</name>
    <name type="common">Pomegranate</name>
    <dbReference type="NCBI Taxonomy" id="22663"/>
    <lineage>
        <taxon>Eukaryota</taxon>
        <taxon>Viridiplantae</taxon>
        <taxon>Streptophyta</taxon>
        <taxon>Embryophyta</taxon>
        <taxon>Tracheophyta</taxon>
        <taxon>Spermatophyta</taxon>
        <taxon>Magnoliopsida</taxon>
        <taxon>eudicotyledons</taxon>
        <taxon>Gunneridae</taxon>
        <taxon>Pentapetalae</taxon>
        <taxon>rosids</taxon>
        <taxon>malvids</taxon>
        <taxon>Myrtales</taxon>
        <taxon>Lythraceae</taxon>
        <taxon>Punica</taxon>
    </lineage>
</organism>
<dbReference type="GO" id="GO:0003677">
    <property type="term" value="F:DNA binding"/>
    <property type="evidence" value="ECO:0007669"/>
    <property type="project" value="UniProtKB-KW"/>
</dbReference>
<dbReference type="Proteomes" id="UP000197138">
    <property type="component" value="Unassembled WGS sequence"/>
</dbReference>
<dbReference type="FunFam" id="1.10.10.60:FF:000007">
    <property type="entry name" value="Two-component response regulator"/>
    <property type="match status" value="1"/>
</dbReference>
<feature type="compositionally biased region" description="Basic and acidic residues" evidence="6">
    <location>
        <begin position="110"/>
        <end position="119"/>
    </location>
</feature>
<evidence type="ECO:0000256" key="3">
    <source>
        <dbReference type="ARBA" id="ARBA00023125"/>
    </source>
</evidence>
<dbReference type="Gene3D" id="1.10.10.60">
    <property type="entry name" value="Homeodomain-like"/>
    <property type="match status" value="1"/>
</dbReference>
<dbReference type="PROSITE" id="PS51294">
    <property type="entry name" value="HTH_MYB"/>
    <property type="match status" value="1"/>
</dbReference>
<gene>
    <name evidence="8" type="ORF">CDL15_Pgr003422</name>
</gene>
<accession>A0A218X3I9</accession>
<keyword evidence="2" id="KW-0805">Transcription regulation</keyword>
<comment type="caution">
    <text evidence="8">The sequence shown here is derived from an EMBL/GenBank/DDBJ whole genome shotgun (WGS) entry which is preliminary data.</text>
</comment>
<feature type="region of interest" description="Disordered" evidence="6">
    <location>
        <begin position="133"/>
        <end position="181"/>
    </location>
</feature>
<evidence type="ECO:0000256" key="2">
    <source>
        <dbReference type="ARBA" id="ARBA00023015"/>
    </source>
</evidence>
<dbReference type="InterPro" id="IPR006447">
    <property type="entry name" value="Myb_dom_plants"/>
</dbReference>
<dbReference type="SUPFAM" id="SSF46689">
    <property type="entry name" value="Homeodomain-like"/>
    <property type="match status" value="1"/>
</dbReference>
<evidence type="ECO:0000313" key="9">
    <source>
        <dbReference type="Proteomes" id="UP000197138"/>
    </source>
</evidence>
<keyword evidence="3" id="KW-0238">DNA-binding</keyword>
<dbReference type="InterPro" id="IPR017930">
    <property type="entry name" value="Myb_dom"/>
</dbReference>
<dbReference type="InterPro" id="IPR001005">
    <property type="entry name" value="SANT/Myb"/>
</dbReference>
<feature type="domain" description="HTH myb-type" evidence="7">
    <location>
        <begin position="209"/>
        <end position="268"/>
    </location>
</feature>
<evidence type="ECO:0000313" key="8">
    <source>
        <dbReference type="EMBL" id="OWM79250.1"/>
    </source>
</evidence>
<comment type="subcellular location">
    <subcellularLocation>
        <location evidence="1">Nucleus</location>
    </subcellularLocation>
</comment>
<evidence type="ECO:0000259" key="7">
    <source>
        <dbReference type="PROSITE" id="PS51294"/>
    </source>
</evidence>
<dbReference type="GO" id="GO:0003700">
    <property type="term" value="F:DNA-binding transcription factor activity"/>
    <property type="evidence" value="ECO:0007669"/>
    <property type="project" value="InterPro"/>
</dbReference>
<evidence type="ECO:0000256" key="4">
    <source>
        <dbReference type="ARBA" id="ARBA00023163"/>
    </source>
</evidence>
<dbReference type="PANTHER" id="PTHR31003:SF3">
    <property type="entry name" value="HOMEODOMAIN-LIKE SUPERFAMILY PROTEIN-RELATED"/>
    <property type="match status" value="1"/>
</dbReference>
<feature type="region of interest" description="Disordered" evidence="6">
    <location>
        <begin position="100"/>
        <end position="119"/>
    </location>
</feature>
<feature type="compositionally biased region" description="Basic and acidic residues" evidence="6">
    <location>
        <begin position="159"/>
        <end position="170"/>
    </location>
</feature>
<protein>
    <recommendedName>
        <fullName evidence="7">HTH myb-type domain-containing protein</fullName>
    </recommendedName>
</protein>
<name>A0A218X3I9_PUNGR</name>
<feature type="compositionally biased region" description="Basic and acidic residues" evidence="6">
    <location>
        <begin position="133"/>
        <end position="144"/>
    </location>
</feature>
<keyword evidence="4" id="KW-0804">Transcription</keyword>
<sequence length="308" mass="34709">MGELRTFHPSYNFVPTMISDLLKELPSILDAGDRGSWIDELVKRLQEEMRKIHAFKRELPLSMILLNDAVGALKEEAKCPDSLSIGEPILAEFIPSRKSSEESGGWKLKNPKDGDLKDKQNWMTSVQLWNADHHQNQSEKDEGKAIVPFKGNGHGTVASRKESEEVREEQSSSGPGSASVPFMRMVSSGRLISVSAPPNSRSARWHEPPRKQRRCWAPELHRLFVSTLEKLGGPRAATPKLIRELMQVDGLTNDEVKSHLQKYRLHTRRPPNIKGSSSSNQSVVLRDVWMPREGRAIRSQDLPRVLSS</sequence>
<dbReference type="PANTHER" id="PTHR31003">
    <property type="entry name" value="MYB FAMILY TRANSCRIPTION FACTOR"/>
    <property type="match status" value="1"/>
</dbReference>
<proteinExistence type="predicted"/>
<dbReference type="Pfam" id="PF00249">
    <property type="entry name" value="Myb_DNA-binding"/>
    <property type="match status" value="1"/>
</dbReference>
<evidence type="ECO:0000256" key="1">
    <source>
        <dbReference type="ARBA" id="ARBA00004123"/>
    </source>
</evidence>
<dbReference type="InterPro" id="IPR044787">
    <property type="entry name" value="HHO5-like"/>
</dbReference>
<dbReference type="InterPro" id="IPR058673">
    <property type="entry name" value="HHO5-like_N"/>
</dbReference>
<dbReference type="InterPro" id="IPR009057">
    <property type="entry name" value="Homeodomain-like_sf"/>
</dbReference>
<dbReference type="GO" id="GO:0005634">
    <property type="term" value="C:nucleus"/>
    <property type="evidence" value="ECO:0007669"/>
    <property type="project" value="UniProtKB-SubCell"/>
</dbReference>
<reference evidence="9" key="1">
    <citation type="journal article" date="2017" name="Plant J.">
        <title>The pomegranate (Punica granatum L.) genome and the genomics of punicalagin biosynthesis.</title>
        <authorList>
            <person name="Qin G."/>
            <person name="Xu C."/>
            <person name="Ming R."/>
            <person name="Tang H."/>
            <person name="Guyot R."/>
            <person name="Kramer E.M."/>
            <person name="Hu Y."/>
            <person name="Yi X."/>
            <person name="Qi Y."/>
            <person name="Xu X."/>
            <person name="Gao Z."/>
            <person name="Pan H."/>
            <person name="Jian J."/>
            <person name="Tian Y."/>
            <person name="Yue Z."/>
            <person name="Xu Y."/>
        </authorList>
    </citation>
    <scope>NUCLEOTIDE SEQUENCE [LARGE SCALE GENOMIC DNA]</scope>
    <source>
        <strain evidence="9">cv. Dabenzi</strain>
    </source>
</reference>
<dbReference type="Pfam" id="PF26575">
    <property type="entry name" value="HHO5_N"/>
    <property type="match status" value="1"/>
</dbReference>
<dbReference type="EMBL" id="MTKT01002492">
    <property type="protein sequence ID" value="OWM79250.1"/>
    <property type="molecule type" value="Genomic_DNA"/>
</dbReference>
<dbReference type="AlphaFoldDB" id="A0A218X3I9"/>
<dbReference type="NCBIfam" id="TIGR01557">
    <property type="entry name" value="myb_SHAQKYF"/>
    <property type="match status" value="1"/>
</dbReference>
<evidence type="ECO:0000256" key="5">
    <source>
        <dbReference type="ARBA" id="ARBA00023242"/>
    </source>
</evidence>
<evidence type="ECO:0000256" key="6">
    <source>
        <dbReference type="SAM" id="MobiDB-lite"/>
    </source>
</evidence>